<keyword evidence="3" id="KW-0131">Cell cycle</keyword>
<keyword evidence="2" id="KW-0539">Nucleus</keyword>
<accession>A0AAV8ZEX5</accession>
<dbReference type="AlphaFoldDB" id="A0AAV8ZEX5"/>
<comment type="caution">
    <text evidence="5">The sequence shown here is derived from an EMBL/GenBank/DDBJ whole genome shotgun (WGS) entry which is preliminary data.</text>
</comment>
<evidence type="ECO:0000313" key="6">
    <source>
        <dbReference type="Proteomes" id="UP001162162"/>
    </source>
</evidence>
<feature type="domain" description="Timeless N-terminal" evidence="4">
    <location>
        <begin position="25"/>
        <end position="146"/>
    </location>
</feature>
<dbReference type="Proteomes" id="UP001162162">
    <property type="component" value="Unassembled WGS sequence"/>
</dbReference>
<reference evidence="5" key="1">
    <citation type="journal article" date="2023" name="Insect Mol. Biol.">
        <title>Genome sequencing provides insights into the evolution of gene families encoding plant cell wall-degrading enzymes in longhorned beetles.</title>
        <authorList>
            <person name="Shin N.R."/>
            <person name="Okamura Y."/>
            <person name="Kirsch R."/>
            <person name="Pauchet Y."/>
        </authorList>
    </citation>
    <scope>NUCLEOTIDE SEQUENCE</scope>
    <source>
        <strain evidence="5">AMC_N1</strain>
    </source>
</reference>
<dbReference type="GO" id="GO:0003677">
    <property type="term" value="F:DNA binding"/>
    <property type="evidence" value="ECO:0007669"/>
    <property type="project" value="TreeGrafter"/>
</dbReference>
<proteinExistence type="predicted"/>
<dbReference type="PANTHER" id="PTHR22940">
    <property type="entry name" value="TIMEOUT/TIMELESS-2"/>
    <property type="match status" value="1"/>
</dbReference>
<dbReference type="InterPro" id="IPR006906">
    <property type="entry name" value="Timeless_N"/>
</dbReference>
<dbReference type="GO" id="GO:0043111">
    <property type="term" value="P:replication fork arrest"/>
    <property type="evidence" value="ECO:0007669"/>
    <property type="project" value="TreeGrafter"/>
</dbReference>
<dbReference type="GO" id="GO:0006281">
    <property type="term" value="P:DNA repair"/>
    <property type="evidence" value="ECO:0007669"/>
    <property type="project" value="TreeGrafter"/>
</dbReference>
<evidence type="ECO:0000256" key="1">
    <source>
        <dbReference type="ARBA" id="ARBA00004123"/>
    </source>
</evidence>
<gene>
    <name evidence="5" type="ORF">NQ318_021527</name>
</gene>
<dbReference type="GO" id="GO:0000076">
    <property type="term" value="P:DNA replication checkpoint signaling"/>
    <property type="evidence" value="ECO:0007669"/>
    <property type="project" value="TreeGrafter"/>
</dbReference>
<keyword evidence="6" id="KW-1185">Reference proteome</keyword>
<comment type="subcellular location">
    <subcellularLocation>
        <location evidence="1">Nucleus</location>
    </subcellularLocation>
</comment>
<dbReference type="GO" id="GO:0009649">
    <property type="term" value="P:entrainment of circadian clock"/>
    <property type="evidence" value="ECO:0007669"/>
    <property type="project" value="TreeGrafter"/>
</dbReference>
<evidence type="ECO:0000313" key="5">
    <source>
        <dbReference type="EMBL" id="KAJ8961909.1"/>
    </source>
</evidence>
<sequence length="151" mass="17089">MASLLSFELSSACSSLGVFDKVTRKYHPGAHVLESLKNIIRFMRKDNEDFDVRRQLGETKVVQTDIIPILRSCWEQSDIFGAALRVAINLSSPTYLLWPEGISKQKGIRKQYLQVEGHLRAYKEAFTEETVWVSISTKLSSILEIAASVIK</sequence>
<protein>
    <recommendedName>
        <fullName evidence="4">Timeless N-terminal domain-containing protein</fullName>
    </recommendedName>
</protein>
<evidence type="ECO:0000256" key="3">
    <source>
        <dbReference type="ARBA" id="ARBA00023306"/>
    </source>
</evidence>
<evidence type="ECO:0000259" key="4">
    <source>
        <dbReference type="Pfam" id="PF04821"/>
    </source>
</evidence>
<dbReference type="PANTHER" id="PTHR22940:SF4">
    <property type="entry name" value="PROTEIN TIMELESS HOMOLOG"/>
    <property type="match status" value="1"/>
</dbReference>
<name>A0AAV8ZEX5_9CUCU</name>
<organism evidence="5 6">
    <name type="scientific">Aromia moschata</name>
    <dbReference type="NCBI Taxonomy" id="1265417"/>
    <lineage>
        <taxon>Eukaryota</taxon>
        <taxon>Metazoa</taxon>
        <taxon>Ecdysozoa</taxon>
        <taxon>Arthropoda</taxon>
        <taxon>Hexapoda</taxon>
        <taxon>Insecta</taxon>
        <taxon>Pterygota</taxon>
        <taxon>Neoptera</taxon>
        <taxon>Endopterygota</taxon>
        <taxon>Coleoptera</taxon>
        <taxon>Polyphaga</taxon>
        <taxon>Cucujiformia</taxon>
        <taxon>Chrysomeloidea</taxon>
        <taxon>Cerambycidae</taxon>
        <taxon>Cerambycinae</taxon>
        <taxon>Callichromatini</taxon>
        <taxon>Aromia</taxon>
    </lineage>
</organism>
<dbReference type="GO" id="GO:0031298">
    <property type="term" value="C:replication fork protection complex"/>
    <property type="evidence" value="ECO:0007669"/>
    <property type="project" value="TreeGrafter"/>
</dbReference>
<evidence type="ECO:0000256" key="2">
    <source>
        <dbReference type="ARBA" id="ARBA00023242"/>
    </source>
</evidence>
<dbReference type="EMBL" id="JAPWTK010000004">
    <property type="protein sequence ID" value="KAJ8961909.1"/>
    <property type="molecule type" value="Genomic_DNA"/>
</dbReference>
<dbReference type="InterPro" id="IPR044998">
    <property type="entry name" value="Timeless"/>
</dbReference>
<dbReference type="Pfam" id="PF04821">
    <property type="entry name" value="TIMELESS"/>
    <property type="match status" value="1"/>
</dbReference>